<proteinExistence type="predicted"/>
<gene>
    <name evidence="5" type="ORF">MAPG_01796</name>
</gene>
<name>A0A0C4DPM7_MAGP6</name>
<dbReference type="EnsemblFungi" id="MAPG_01796T0">
    <property type="protein sequence ID" value="MAPG_01796T0"/>
    <property type="gene ID" value="MAPG_01796"/>
</dbReference>
<keyword evidence="7" id="KW-1185">Reference proteome</keyword>
<dbReference type="InterPro" id="IPR027417">
    <property type="entry name" value="P-loop_NTPase"/>
</dbReference>
<keyword evidence="2" id="KW-0067">ATP-binding</keyword>
<dbReference type="PANTHER" id="PTHR23077:SF27">
    <property type="entry name" value="ATPASE FAMILY GENE 2 PROTEIN HOMOLOG A"/>
    <property type="match status" value="1"/>
</dbReference>
<dbReference type="SUPFAM" id="SSF52540">
    <property type="entry name" value="P-loop containing nucleoside triphosphate hydrolases"/>
    <property type="match status" value="2"/>
</dbReference>
<evidence type="ECO:0000256" key="3">
    <source>
        <dbReference type="SAM" id="MobiDB-lite"/>
    </source>
</evidence>
<dbReference type="InterPro" id="IPR003593">
    <property type="entry name" value="AAA+_ATPase"/>
</dbReference>
<dbReference type="VEuPathDB" id="FungiDB:MAPG_01796"/>
<evidence type="ECO:0000313" key="7">
    <source>
        <dbReference type="Proteomes" id="UP000011715"/>
    </source>
</evidence>
<organism evidence="6 7">
    <name type="scientific">Magnaporthiopsis poae (strain ATCC 64411 / 73-15)</name>
    <name type="common">Kentucky bluegrass fungus</name>
    <name type="synonym">Magnaporthe poae</name>
    <dbReference type="NCBI Taxonomy" id="644358"/>
    <lineage>
        <taxon>Eukaryota</taxon>
        <taxon>Fungi</taxon>
        <taxon>Dikarya</taxon>
        <taxon>Ascomycota</taxon>
        <taxon>Pezizomycotina</taxon>
        <taxon>Sordariomycetes</taxon>
        <taxon>Sordariomycetidae</taxon>
        <taxon>Magnaporthales</taxon>
        <taxon>Magnaporthaceae</taxon>
        <taxon>Magnaporthiopsis</taxon>
    </lineage>
</organism>
<feature type="domain" description="AAA+ ATPase" evidence="4">
    <location>
        <begin position="541"/>
        <end position="669"/>
    </location>
</feature>
<dbReference type="InterPro" id="IPR041569">
    <property type="entry name" value="AAA_lid_3"/>
</dbReference>
<keyword evidence="1" id="KW-0547">Nucleotide-binding</keyword>
<dbReference type="SMART" id="SM00382">
    <property type="entry name" value="AAA"/>
    <property type="match status" value="2"/>
</dbReference>
<dbReference type="Gene3D" id="3.40.50.300">
    <property type="entry name" value="P-loop containing nucleotide triphosphate hydrolases"/>
    <property type="match status" value="2"/>
</dbReference>
<evidence type="ECO:0000313" key="6">
    <source>
        <dbReference type="EnsemblFungi" id="MAPG_01796T0"/>
    </source>
</evidence>
<evidence type="ECO:0000313" key="5">
    <source>
        <dbReference type="EMBL" id="KLU82727.1"/>
    </source>
</evidence>
<dbReference type="eggNOG" id="KOG0730">
    <property type="taxonomic scope" value="Eukaryota"/>
</dbReference>
<dbReference type="Proteomes" id="UP000011715">
    <property type="component" value="Unassembled WGS sequence"/>
</dbReference>
<sequence length="680" mass="74096">MAVKQFIEVKFRPATAEKAAVAASGPANLKGASRVQIRKDSLIELTGSVENGRLCYIEKIVPEGAASEGPARARREAVLWLTPDPNLGRAVAKVSRSFQEAAGLNYTDTYRIVAAESAPEVANDVVFEDITPADSTSPIQAKWMASWVANLKAELDMLDLVFPGMVLKDITFMRQKRTFAVRSVNGLQHNDCRVVPETNCTITATAEVAATPRPPPSLQVAAIEGLEEQVRELNCFLRDCSLRWADSSLGTSGLVLQGGSGTGKSMVLDRIADTGWGAVHRIRPTDKSTAVADIFKACRVQPRNIVLIDDLDKLIDKERANRSTVINALADGLDAVNTDLRSNKEAPLVAVVAACRDYITSIPEDLRRNGRFEMAVLLPPLDAKRRHAVISSLTSGFIHQDARLELISNLSERTHAYNGCDLCKLVLMTRRLVLDKMALTGLFAPDVVAVTGTGVAKEPKEEDNNQQQQPSLPRDPAFYRDVLEAALLKVRPTAMQDVNLKPPPMRWDDISGQDTVKRELQLAVDMLTRPLEELQAFISTPPKGFLLYGPPGCSKTMTAQAMATECGLNFFAVKGAELLNMYVGESERRLDPDVDMSRLVELTKGNSGAEVVSACHEAGTMAYQRWIGALKGEHAGEGGSGGGGDARISMLDLETAIAGQRKLITADMLQAYADWERQFR</sequence>
<reference evidence="6" key="4">
    <citation type="journal article" date="2015" name="G3 (Bethesda)">
        <title>Genome sequences of three phytopathogenic species of the Magnaporthaceae family of fungi.</title>
        <authorList>
            <person name="Okagaki L.H."/>
            <person name="Nunes C.C."/>
            <person name="Sailsbery J."/>
            <person name="Clay B."/>
            <person name="Brown D."/>
            <person name="John T."/>
            <person name="Oh Y."/>
            <person name="Young N."/>
            <person name="Fitzgerald M."/>
            <person name="Haas B.J."/>
            <person name="Zeng Q."/>
            <person name="Young S."/>
            <person name="Adiconis X."/>
            <person name="Fan L."/>
            <person name="Levin J.Z."/>
            <person name="Mitchell T.K."/>
            <person name="Okubara P.A."/>
            <person name="Farman M.L."/>
            <person name="Kohn L.M."/>
            <person name="Birren B."/>
            <person name="Ma L.-J."/>
            <person name="Dean R.A."/>
        </authorList>
    </citation>
    <scope>NUCLEOTIDE SEQUENCE</scope>
    <source>
        <strain evidence="6">ATCC 64411 / 73-15</strain>
    </source>
</reference>
<evidence type="ECO:0000256" key="1">
    <source>
        <dbReference type="ARBA" id="ARBA00022741"/>
    </source>
</evidence>
<dbReference type="InterPro" id="IPR050168">
    <property type="entry name" value="AAA_ATPase_domain"/>
</dbReference>
<dbReference type="Gene3D" id="1.10.8.60">
    <property type="match status" value="1"/>
</dbReference>
<dbReference type="EMBL" id="GL876966">
    <property type="protein sequence ID" value="KLU82727.1"/>
    <property type="molecule type" value="Genomic_DNA"/>
</dbReference>
<dbReference type="InterPro" id="IPR003959">
    <property type="entry name" value="ATPase_AAA_core"/>
</dbReference>
<dbReference type="GO" id="GO:0005737">
    <property type="term" value="C:cytoplasm"/>
    <property type="evidence" value="ECO:0007669"/>
    <property type="project" value="TreeGrafter"/>
</dbReference>
<evidence type="ECO:0000259" key="4">
    <source>
        <dbReference type="SMART" id="SM00382"/>
    </source>
</evidence>
<reference evidence="7" key="1">
    <citation type="submission" date="2010-05" db="EMBL/GenBank/DDBJ databases">
        <title>The genome sequence of Magnaporthe poae strain ATCC 64411.</title>
        <authorList>
            <person name="Ma L.-J."/>
            <person name="Dead R."/>
            <person name="Young S."/>
            <person name="Zeng Q."/>
            <person name="Koehrsen M."/>
            <person name="Alvarado L."/>
            <person name="Berlin A."/>
            <person name="Chapman S.B."/>
            <person name="Chen Z."/>
            <person name="Freedman E."/>
            <person name="Gellesch M."/>
            <person name="Goldberg J."/>
            <person name="Griggs A."/>
            <person name="Gujja S."/>
            <person name="Heilman E.R."/>
            <person name="Heiman D."/>
            <person name="Hepburn T."/>
            <person name="Howarth C."/>
            <person name="Jen D."/>
            <person name="Larson L."/>
            <person name="Mehta T."/>
            <person name="Neiman D."/>
            <person name="Pearson M."/>
            <person name="Roberts A."/>
            <person name="Saif S."/>
            <person name="Shea T."/>
            <person name="Shenoy N."/>
            <person name="Sisk P."/>
            <person name="Stolte C."/>
            <person name="Sykes S."/>
            <person name="Walk T."/>
            <person name="White J."/>
            <person name="Yandava C."/>
            <person name="Haas B."/>
            <person name="Nusbaum C."/>
            <person name="Birren B."/>
        </authorList>
    </citation>
    <scope>NUCLEOTIDE SEQUENCE [LARGE SCALE GENOMIC DNA]</scope>
    <source>
        <strain evidence="7">ATCC 64411 / 73-15</strain>
    </source>
</reference>
<dbReference type="OrthoDB" id="27435at2759"/>
<dbReference type="EMBL" id="ADBL01000440">
    <property type="status" value="NOT_ANNOTATED_CDS"/>
    <property type="molecule type" value="Genomic_DNA"/>
</dbReference>
<dbReference type="Pfam" id="PF17862">
    <property type="entry name" value="AAA_lid_3"/>
    <property type="match status" value="1"/>
</dbReference>
<reference evidence="5" key="3">
    <citation type="submission" date="2011-03" db="EMBL/GenBank/DDBJ databases">
        <title>Annotation of Magnaporthe poae ATCC 64411.</title>
        <authorList>
            <person name="Ma L.-J."/>
            <person name="Dead R."/>
            <person name="Young S.K."/>
            <person name="Zeng Q."/>
            <person name="Gargeya S."/>
            <person name="Fitzgerald M."/>
            <person name="Haas B."/>
            <person name="Abouelleil A."/>
            <person name="Alvarado L."/>
            <person name="Arachchi H.M."/>
            <person name="Berlin A."/>
            <person name="Brown A."/>
            <person name="Chapman S.B."/>
            <person name="Chen Z."/>
            <person name="Dunbar C."/>
            <person name="Freedman E."/>
            <person name="Gearin G."/>
            <person name="Gellesch M."/>
            <person name="Goldberg J."/>
            <person name="Griggs A."/>
            <person name="Gujja S."/>
            <person name="Heiman D."/>
            <person name="Howarth C."/>
            <person name="Larson L."/>
            <person name="Lui A."/>
            <person name="MacDonald P.J.P."/>
            <person name="Mehta T."/>
            <person name="Montmayeur A."/>
            <person name="Murphy C."/>
            <person name="Neiman D."/>
            <person name="Pearson M."/>
            <person name="Priest M."/>
            <person name="Roberts A."/>
            <person name="Saif S."/>
            <person name="Shea T."/>
            <person name="Shenoy N."/>
            <person name="Sisk P."/>
            <person name="Stolte C."/>
            <person name="Sykes S."/>
            <person name="Yandava C."/>
            <person name="Wortman J."/>
            <person name="Nusbaum C."/>
            <person name="Birren B."/>
        </authorList>
    </citation>
    <scope>NUCLEOTIDE SEQUENCE</scope>
    <source>
        <strain evidence="5">ATCC 64411</strain>
    </source>
</reference>
<dbReference type="OMA" id="KPPTIHW"/>
<protein>
    <submittedName>
        <fullName evidence="5">ATPase</fullName>
    </submittedName>
</protein>
<reference evidence="6" key="5">
    <citation type="submission" date="2015-06" db="UniProtKB">
        <authorList>
            <consortium name="EnsemblFungi"/>
        </authorList>
    </citation>
    <scope>IDENTIFICATION</scope>
    <source>
        <strain evidence="6">ATCC 64411</strain>
    </source>
</reference>
<dbReference type="EMBL" id="ADBL01000441">
    <property type="status" value="NOT_ANNOTATED_CDS"/>
    <property type="molecule type" value="Genomic_DNA"/>
</dbReference>
<dbReference type="PANTHER" id="PTHR23077">
    <property type="entry name" value="AAA-FAMILY ATPASE"/>
    <property type="match status" value="1"/>
</dbReference>
<dbReference type="STRING" id="644358.A0A0C4DPM7"/>
<dbReference type="AlphaFoldDB" id="A0A0C4DPM7"/>
<dbReference type="Pfam" id="PF00004">
    <property type="entry name" value="AAA"/>
    <property type="match status" value="2"/>
</dbReference>
<reference evidence="5" key="2">
    <citation type="submission" date="2010-05" db="EMBL/GenBank/DDBJ databases">
        <title>The Genome Sequence of Magnaporthe poae strain ATCC 64411.</title>
        <authorList>
            <consortium name="The Broad Institute Genome Sequencing Platform"/>
            <consortium name="Broad Institute Genome Sequencing Center for Infectious Disease"/>
            <person name="Ma L.-J."/>
            <person name="Dead R."/>
            <person name="Young S."/>
            <person name="Zeng Q."/>
            <person name="Koehrsen M."/>
            <person name="Alvarado L."/>
            <person name="Berlin A."/>
            <person name="Chapman S.B."/>
            <person name="Chen Z."/>
            <person name="Freedman E."/>
            <person name="Gellesch M."/>
            <person name="Goldberg J."/>
            <person name="Griggs A."/>
            <person name="Gujja S."/>
            <person name="Heilman E.R."/>
            <person name="Heiman D."/>
            <person name="Hepburn T."/>
            <person name="Howarth C."/>
            <person name="Jen D."/>
            <person name="Larson L."/>
            <person name="Mehta T."/>
            <person name="Neiman D."/>
            <person name="Pearson M."/>
            <person name="Roberts A."/>
            <person name="Saif S."/>
            <person name="Shea T."/>
            <person name="Shenoy N."/>
            <person name="Sisk P."/>
            <person name="Stolte C."/>
            <person name="Sykes S."/>
            <person name="Walk T."/>
            <person name="White J."/>
            <person name="Yandava C."/>
            <person name="Haas B."/>
            <person name="Nusbaum C."/>
            <person name="Birren B."/>
        </authorList>
    </citation>
    <scope>NUCLEOTIDE SEQUENCE</scope>
    <source>
        <strain evidence="5">ATCC 64411</strain>
    </source>
</reference>
<feature type="region of interest" description="Disordered" evidence="3">
    <location>
        <begin position="455"/>
        <end position="475"/>
    </location>
</feature>
<dbReference type="GO" id="GO:0016887">
    <property type="term" value="F:ATP hydrolysis activity"/>
    <property type="evidence" value="ECO:0007669"/>
    <property type="project" value="InterPro"/>
</dbReference>
<evidence type="ECO:0000256" key="2">
    <source>
        <dbReference type="ARBA" id="ARBA00022840"/>
    </source>
</evidence>
<accession>A0A0C4DPM7</accession>
<dbReference type="GO" id="GO:0005524">
    <property type="term" value="F:ATP binding"/>
    <property type="evidence" value="ECO:0007669"/>
    <property type="project" value="UniProtKB-KW"/>
</dbReference>
<feature type="domain" description="AAA+ ATPase" evidence="4">
    <location>
        <begin position="250"/>
        <end position="382"/>
    </location>
</feature>